<accession>A0A7J7LUR1</accession>
<evidence type="ECO:0000313" key="2">
    <source>
        <dbReference type="EMBL" id="KAF6146317.1"/>
    </source>
</evidence>
<protein>
    <submittedName>
        <fullName evidence="2">Uncharacterized protein</fullName>
    </submittedName>
</protein>
<dbReference type="InterPro" id="IPR004252">
    <property type="entry name" value="Probable_transposase_24"/>
</dbReference>
<gene>
    <name evidence="2" type="ORF">GIB67_042359</name>
</gene>
<keyword evidence="3" id="KW-1185">Reference proteome</keyword>
<evidence type="ECO:0000256" key="1">
    <source>
        <dbReference type="SAM" id="MobiDB-lite"/>
    </source>
</evidence>
<dbReference type="SMART" id="SM01388">
    <property type="entry name" value="Mob1_phocein"/>
    <property type="match status" value="1"/>
</dbReference>
<dbReference type="InterPro" id="IPR036703">
    <property type="entry name" value="MOB_kinase_act_sf"/>
</dbReference>
<proteinExistence type="predicted"/>
<reference evidence="2 3" key="1">
    <citation type="journal article" date="2020" name="IScience">
        <title>Genome Sequencing of the Endangered Kingdonia uniflora (Circaeasteraceae, Ranunculales) Reveals Potential Mechanisms of Evolutionary Specialization.</title>
        <authorList>
            <person name="Sun Y."/>
            <person name="Deng T."/>
            <person name="Zhang A."/>
            <person name="Moore M.J."/>
            <person name="Landis J.B."/>
            <person name="Lin N."/>
            <person name="Zhang H."/>
            <person name="Zhang X."/>
            <person name="Huang J."/>
            <person name="Zhang X."/>
            <person name="Sun H."/>
            <person name="Wang H."/>
        </authorList>
    </citation>
    <scope>NUCLEOTIDE SEQUENCE [LARGE SCALE GENOMIC DNA]</scope>
    <source>
        <strain evidence="2">TB1705</strain>
        <tissue evidence="2">Leaf</tissue>
    </source>
</reference>
<dbReference type="PANTHER" id="PTHR22599">
    <property type="entry name" value="MPS ONE BINDER KINASE ACTIVATOR-LIKE MOB"/>
    <property type="match status" value="1"/>
</dbReference>
<sequence>MLAFLVGWMLGQVFRSIGEPFGVANAWLIVLNYTIVKCMAHYNPFDNLQSSSDDSNTADTGNNSSSNATSKKKRGLARGSKPLLNGKKKKIGINSWGQPNQANSKTNTYSSDIGFQVCMHLPIIYESFKDVPNDRIALVVNWLEECYDISHVARFDLKEKIRDPWKMYKYHLNTTLIVGNNPGDVKASPAPEFVPREDWVKFVDYCNSDKFIVYVYVIRTYPCTKSKKNKKNRGKLIAPCTLGRTSMQLLAEERGATDEEIGRVEVYISAHTKKDKTIQCPDVIVELQNTMWKDPKSIRTGANDAIAQVISSTDNLHSQQTTSSSQREQEKHQHIDKEYRLVGCLRRIVAHGVIVGVDPTDMCHSVALGDDFYKVAIHDIVDDAMQMQDNYRAFGYFLETGGTNKRKHVETLKLTKVSASDKLKSFRASQEINILYGTLTEFCTDSLCPTMCTGPKYEYGWADSVEIKKPIKVSAPKYVDYLMDWITVQLDDENIFLQKLGVPFPHNFLDVVKIIFKRLFHIYAHIYHSHFQSIVGLGEEAHLNTCFKHFVLFTWVSS</sequence>
<dbReference type="EMBL" id="JACGCM010001993">
    <property type="protein sequence ID" value="KAF6146317.1"/>
    <property type="molecule type" value="Genomic_DNA"/>
</dbReference>
<dbReference type="Proteomes" id="UP000541444">
    <property type="component" value="Unassembled WGS sequence"/>
</dbReference>
<evidence type="ECO:0000313" key="3">
    <source>
        <dbReference type="Proteomes" id="UP000541444"/>
    </source>
</evidence>
<name>A0A7J7LUR1_9MAGN</name>
<dbReference type="InterPro" id="IPR005301">
    <property type="entry name" value="MOB_kinase_act_fam"/>
</dbReference>
<dbReference type="AlphaFoldDB" id="A0A7J7LUR1"/>
<feature type="region of interest" description="Disordered" evidence="1">
    <location>
        <begin position="51"/>
        <end position="99"/>
    </location>
</feature>
<comment type="caution">
    <text evidence="2">The sequence shown here is derived from an EMBL/GenBank/DDBJ whole genome shotgun (WGS) entry which is preliminary data.</text>
</comment>
<dbReference type="Pfam" id="PF03637">
    <property type="entry name" value="Mob1_phocein"/>
    <property type="match status" value="1"/>
</dbReference>
<feature type="compositionally biased region" description="Low complexity" evidence="1">
    <location>
        <begin position="51"/>
        <end position="69"/>
    </location>
</feature>
<organism evidence="2 3">
    <name type="scientific">Kingdonia uniflora</name>
    <dbReference type="NCBI Taxonomy" id="39325"/>
    <lineage>
        <taxon>Eukaryota</taxon>
        <taxon>Viridiplantae</taxon>
        <taxon>Streptophyta</taxon>
        <taxon>Embryophyta</taxon>
        <taxon>Tracheophyta</taxon>
        <taxon>Spermatophyta</taxon>
        <taxon>Magnoliopsida</taxon>
        <taxon>Ranunculales</taxon>
        <taxon>Circaeasteraceae</taxon>
        <taxon>Kingdonia</taxon>
    </lineage>
</organism>
<dbReference type="SUPFAM" id="SSF101152">
    <property type="entry name" value="Mob1/phocein"/>
    <property type="match status" value="1"/>
</dbReference>
<feature type="region of interest" description="Disordered" evidence="1">
    <location>
        <begin position="313"/>
        <end position="334"/>
    </location>
</feature>
<dbReference type="Gene3D" id="1.20.140.30">
    <property type="entry name" value="MOB kinase activator"/>
    <property type="match status" value="1"/>
</dbReference>
<dbReference type="Pfam" id="PF03004">
    <property type="entry name" value="Transposase_24"/>
    <property type="match status" value="1"/>
</dbReference>
<dbReference type="OrthoDB" id="8170117at2759"/>